<feature type="domain" description="Sulfatase N-terminal" evidence="5">
    <location>
        <begin position="31"/>
        <end position="342"/>
    </location>
</feature>
<evidence type="ECO:0000256" key="1">
    <source>
        <dbReference type="ARBA" id="ARBA00008779"/>
    </source>
</evidence>
<keyword evidence="4" id="KW-0106">Calcium</keyword>
<dbReference type="InterPro" id="IPR000917">
    <property type="entry name" value="Sulfatase_N"/>
</dbReference>
<proteinExistence type="inferred from homology"/>
<dbReference type="CDD" id="cd16026">
    <property type="entry name" value="GALNS_like"/>
    <property type="match status" value="1"/>
</dbReference>
<dbReference type="GO" id="GO:0046872">
    <property type="term" value="F:metal ion binding"/>
    <property type="evidence" value="ECO:0007669"/>
    <property type="project" value="UniProtKB-KW"/>
</dbReference>
<evidence type="ECO:0000259" key="5">
    <source>
        <dbReference type="Pfam" id="PF00884"/>
    </source>
</evidence>
<dbReference type="RefSeq" id="WP_136078785.1">
    <property type="nucleotide sequence ID" value="NZ_CAAHFG010000001.1"/>
</dbReference>
<evidence type="ECO:0000256" key="4">
    <source>
        <dbReference type="ARBA" id="ARBA00022837"/>
    </source>
</evidence>
<dbReference type="SUPFAM" id="SSF53649">
    <property type="entry name" value="Alkaline phosphatase-like"/>
    <property type="match status" value="1"/>
</dbReference>
<accession>A0A6C2TZN6</accession>
<sequence length="486" mass="54254">MKTSRKRISWMICGVILIGLHSLVLAAVQPPNIIVFLTDDQGYNDVGCFGSPNIKTPNFDRMAAEGMLFTSAYVGSPVCGPSRSSLMTGSYPIRIAEPGNKKALHTIPHTKELMIPEVLKQAGYATAILGKWHAGDAKTKGHPLDQGFDYFFGTPKFNGVTKLIEESKVRAPLIRNREVVVKAIEQKEMDQLTTWYTEEAIQFITKNKEQPFFLYLAHNMPHVPLGVSDKFRGKSEGGFYGDVIEELDWSMGEILKTLKQLNLDGNTLIVFVSDNGPWIETGVIDDHAGHAEPLRGAKMKSWEGGPRVPCIMRWPGKIPAGKTSDAIVTTMDLLPTFAALAGEKLPADLIIDGKDILPLITGETDQSPHEYYYYYCYTDLQAVRDARWKLVLPRPAKPEWMNWWARMIDEVKTIELYDLESDVGETVNVAAQHPEIVERLKKQIESARIELGDAGTIGSGARFFDNGKKRPGIAKYKKWKAKQSAK</sequence>
<protein>
    <submittedName>
        <fullName evidence="6">Arylsulfatase</fullName>
    </submittedName>
</protein>
<dbReference type="InterPro" id="IPR024607">
    <property type="entry name" value="Sulfatase_CS"/>
</dbReference>
<dbReference type="InterPro" id="IPR050738">
    <property type="entry name" value="Sulfatase"/>
</dbReference>
<dbReference type="Pfam" id="PF14707">
    <property type="entry name" value="Sulfatase_C"/>
    <property type="match status" value="1"/>
</dbReference>
<keyword evidence="2" id="KW-0479">Metal-binding</keyword>
<name>A0A6C2TZN6_PONDE</name>
<dbReference type="GO" id="GO:0004065">
    <property type="term" value="F:arylsulfatase activity"/>
    <property type="evidence" value="ECO:0007669"/>
    <property type="project" value="TreeGrafter"/>
</dbReference>
<evidence type="ECO:0000256" key="3">
    <source>
        <dbReference type="ARBA" id="ARBA00022801"/>
    </source>
</evidence>
<dbReference type="InterPro" id="IPR017850">
    <property type="entry name" value="Alkaline_phosphatase_core_sf"/>
</dbReference>
<keyword evidence="3" id="KW-0378">Hydrolase</keyword>
<dbReference type="PANTHER" id="PTHR42693:SF53">
    <property type="entry name" value="ENDO-4-O-SULFATASE"/>
    <property type="match status" value="1"/>
</dbReference>
<dbReference type="Pfam" id="PF00884">
    <property type="entry name" value="Sulfatase"/>
    <property type="match status" value="1"/>
</dbReference>
<organism evidence="6 7">
    <name type="scientific">Pontiella desulfatans</name>
    <dbReference type="NCBI Taxonomy" id="2750659"/>
    <lineage>
        <taxon>Bacteria</taxon>
        <taxon>Pseudomonadati</taxon>
        <taxon>Kiritimatiellota</taxon>
        <taxon>Kiritimatiellia</taxon>
        <taxon>Kiritimatiellales</taxon>
        <taxon>Pontiellaceae</taxon>
        <taxon>Pontiella</taxon>
    </lineage>
</organism>
<evidence type="ECO:0000313" key="7">
    <source>
        <dbReference type="Proteomes" id="UP000366872"/>
    </source>
</evidence>
<reference evidence="6 7" key="1">
    <citation type="submission" date="2019-04" db="EMBL/GenBank/DDBJ databases">
        <authorList>
            <person name="Van Vliet M D."/>
        </authorList>
    </citation>
    <scope>NUCLEOTIDE SEQUENCE [LARGE SCALE GENOMIC DNA]</scope>
    <source>
        <strain evidence="6 7">F1</strain>
    </source>
</reference>
<evidence type="ECO:0000256" key="2">
    <source>
        <dbReference type="ARBA" id="ARBA00022723"/>
    </source>
</evidence>
<comment type="similarity">
    <text evidence="1">Belongs to the sulfatase family.</text>
</comment>
<dbReference type="Gene3D" id="3.30.1120.10">
    <property type="match status" value="1"/>
</dbReference>
<evidence type="ECO:0000313" key="6">
    <source>
        <dbReference type="EMBL" id="VGO13188.1"/>
    </source>
</evidence>
<dbReference type="Gene3D" id="3.40.720.10">
    <property type="entry name" value="Alkaline Phosphatase, subunit A"/>
    <property type="match status" value="1"/>
</dbReference>
<keyword evidence="7" id="KW-1185">Reference proteome</keyword>
<dbReference type="Proteomes" id="UP000366872">
    <property type="component" value="Unassembled WGS sequence"/>
</dbReference>
<dbReference type="PROSITE" id="PS00523">
    <property type="entry name" value="SULFATASE_1"/>
    <property type="match status" value="1"/>
</dbReference>
<dbReference type="AlphaFoldDB" id="A0A6C2TZN6"/>
<dbReference type="EMBL" id="CAAHFG010000001">
    <property type="protein sequence ID" value="VGO13188.1"/>
    <property type="molecule type" value="Genomic_DNA"/>
</dbReference>
<dbReference type="PANTHER" id="PTHR42693">
    <property type="entry name" value="ARYLSULFATASE FAMILY MEMBER"/>
    <property type="match status" value="1"/>
</dbReference>
<gene>
    <name evidence="6" type="primary">atsA_89</name>
    <name evidence="6" type="ORF">PDESU_01742</name>
</gene>